<dbReference type="EMBL" id="CALTRL010000404">
    <property type="protein sequence ID" value="CAH7667964.1"/>
    <property type="molecule type" value="Genomic_DNA"/>
</dbReference>
<feature type="region of interest" description="Disordered" evidence="1">
    <location>
        <begin position="344"/>
        <end position="393"/>
    </location>
</feature>
<reference evidence="2" key="1">
    <citation type="submission" date="2022-06" db="EMBL/GenBank/DDBJ databases">
        <authorList>
            <consortium name="SYNGENTA / RWTH Aachen University"/>
        </authorList>
    </citation>
    <scope>NUCLEOTIDE SEQUENCE</scope>
</reference>
<keyword evidence="3" id="KW-1185">Reference proteome</keyword>
<accession>A0AAV0AJ09</accession>
<evidence type="ECO:0008006" key="4">
    <source>
        <dbReference type="Google" id="ProtNLM"/>
    </source>
</evidence>
<dbReference type="Proteomes" id="UP001153365">
    <property type="component" value="Unassembled WGS sequence"/>
</dbReference>
<evidence type="ECO:0000313" key="2">
    <source>
        <dbReference type="EMBL" id="CAH7667964.1"/>
    </source>
</evidence>
<feature type="compositionally biased region" description="Polar residues" evidence="1">
    <location>
        <begin position="89"/>
        <end position="119"/>
    </location>
</feature>
<gene>
    <name evidence="2" type="ORF">PPACK8108_LOCUS2413</name>
</gene>
<feature type="compositionally biased region" description="Polar residues" evidence="1">
    <location>
        <begin position="149"/>
        <end position="158"/>
    </location>
</feature>
<feature type="region of interest" description="Disordered" evidence="1">
    <location>
        <begin position="35"/>
        <end position="158"/>
    </location>
</feature>
<feature type="compositionally biased region" description="Polar residues" evidence="1">
    <location>
        <begin position="369"/>
        <end position="384"/>
    </location>
</feature>
<sequence>MHCIITENTVYDYPVASRCFQAVFNGNAPGALEYGSTPTDESLSKSFPHDNPKSNQKVSSNTKQPDGLESASKSPTNLIDLTGAKCDSSGPSISHPSGNPSKTLSGLTGSCPAPSSSGKVPSLALDFVMSQRPPAPPQPLKPPALCQTPLRQPSEASTNTIFQQGATLIETSSLPNHQPPTVIPIKATSNKFLSATPEKMVSNKNNHLLFENQTLHLKSQNYKRQIASLPRNENLPYASLDSISIALGKPASFGNLTNQGRQTKSSYVTCEKADSNNDSSNVSVWPSFETQQPKVDYEFTDPPHMIGEAVSASMKASVPLKDIISNSKQNLGKALQLTKSELHKAIQSASEPSNKKISPAQKNRRHSSHNYTAFTTSSGTSMNNPVFPRVSPAKPILMRPQPIEQNKFQESTPKQQAESTSCQLEQTPLYSQSAEEVNNPSKSSTSKDILNTTSSLSFNASQPIARKTSIASHPLAVIESLERRKLELKKHPKTIGGGGKN</sequence>
<feature type="compositionally biased region" description="Pro residues" evidence="1">
    <location>
        <begin position="133"/>
        <end position="142"/>
    </location>
</feature>
<comment type="caution">
    <text evidence="2">The sequence shown here is derived from an EMBL/GenBank/DDBJ whole genome shotgun (WGS) entry which is preliminary data.</text>
</comment>
<evidence type="ECO:0000313" key="3">
    <source>
        <dbReference type="Proteomes" id="UP001153365"/>
    </source>
</evidence>
<feature type="region of interest" description="Disordered" evidence="1">
    <location>
        <begin position="430"/>
        <end position="449"/>
    </location>
</feature>
<evidence type="ECO:0000256" key="1">
    <source>
        <dbReference type="SAM" id="MobiDB-lite"/>
    </source>
</evidence>
<name>A0AAV0AJ09_PHAPC</name>
<proteinExistence type="predicted"/>
<protein>
    <recommendedName>
        <fullName evidence="4">WH2 domain-containing protein</fullName>
    </recommendedName>
</protein>
<feature type="compositionally biased region" description="Polar residues" evidence="1">
    <location>
        <begin position="53"/>
        <end position="64"/>
    </location>
</feature>
<dbReference type="AlphaFoldDB" id="A0AAV0AJ09"/>
<organism evidence="2 3">
    <name type="scientific">Phakopsora pachyrhizi</name>
    <name type="common">Asian soybean rust disease fungus</name>
    <dbReference type="NCBI Taxonomy" id="170000"/>
    <lineage>
        <taxon>Eukaryota</taxon>
        <taxon>Fungi</taxon>
        <taxon>Dikarya</taxon>
        <taxon>Basidiomycota</taxon>
        <taxon>Pucciniomycotina</taxon>
        <taxon>Pucciniomycetes</taxon>
        <taxon>Pucciniales</taxon>
        <taxon>Phakopsoraceae</taxon>
        <taxon>Phakopsora</taxon>
    </lineage>
</organism>
<feature type="compositionally biased region" description="Polar residues" evidence="1">
    <location>
        <begin position="36"/>
        <end position="45"/>
    </location>
</feature>
<feature type="compositionally biased region" description="Polar residues" evidence="1">
    <location>
        <begin position="347"/>
        <end position="356"/>
    </location>
</feature>